<feature type="chain" id="PRO_5008903604" evidence="2">
    <location>
        <begin position="27"/>
        <end position="106"/>
    </location>
</feature>
<evidence type="ECO:0000313" key="3">
    <source>
        <dbReference type="EMBL" id="ODM89096.1"/>
    </source>
</evidence>
<gene>
    <name evidence="3" type="ORF">Ocin01_17586</name>
</gene>
<sequence length="106" mass="11981">MKANYFIGALLVGILLCIFYFETCSAVSIKKVSTSSEKSKKSGNNTESTTGTHDRRRRQACPKIESELPESRCANDCHCHLDRSCSPSGYCHDRKRNGRSWYGLWV</sequence>
<protein>
    <submittedName>
        <fullName evidence="3">Uncharacterized protein</fullName>
    </submittedName>
</protein>
<name>A0A1D2M7Z4_ORCCI</name>
<reference evidence="3 4" key="1">
    <citation type="journal article" date="2016" name="Genome Biol. Evol.">
        <title>Gene Family Evolution Reflects Adaptation to Soil Environmental Stressors in the Genome of the Collembolan Orchesella cincta.</title>
        <authorList>
            <person name="Faddeeva-Vakhrusheva A."/>
            <person name="Derks M.F."/>
            <person name="Anvar S.Y."/>
            <person name="Agamennone V."/>
            <person name="Suring W."/>
            <person name="Smit S."/>
            <person name="van Straalen N.M."/>
            <person name="Roelofs D."/>
        </authorList>
    </citation>
    <scope>NUCLEOTIDE SEQUENCE [LARGE SCALE GENOMIC DNA]</scope>
    <source>
        <tissue evidence="3">Mixed pool</tissue>
    </source>
</reference>
<feature type="compositionally biased region" description="Low complexity" evidence="1">
    <location>
        <begin position="31"/>
        <end position="50"/>
    </location>
</feature>
<proteinExistence type="predicted"/>
<dbReference type="AlphaFoldDB" id="A0A1D2M7Z4"/>
<keyword evidence="2" id="KW-0732">Signal</keyword>
<dbReference type="Proteomes" id="UP000094527">
    <property type="component" value="Unassembled WGS sequence"/>
</dbReference>
<accession>A0A1D2M7Z4</accession>
<evidence type="ECO:0000256" key="1">
    <source>
        <dbReference type="SAM" id="MobiDB-lite"/>
    </source>
</evidence>
<feature type="region of interest" description="Disordered" evidence="1">
    <location>
        <begin position="31"/>
        <end position="63"/>
    </location>
</feature>
<comment type="caution">
    <text evidence="3">The sequence shown here is derived from an EMBL/GenBank/DDBJ whole genome shotgun (WGS) entry which is preliminary data.</text>
</comment>
<organism evidence="3 4">
    <name type="scientific">Orchesella cincta</name>
    <name type="common">Springtail</name>
    <name type="synonym">Podura cincta</name>
    <dbReference type="NCBI Taxonomy" id="48709"/>
    <lineage>
        <taxon>Eukaryota</taxon>
        <taxon>Metazoa</taxon>
        <taxon>Ecdysozoa</taxon>
        <taxon>Arthropoda</taxon>
        <taxon>Hexapoda</taxon>
        <taxon>Collembola</taxon>
        <taxon>Entomobryomorpha</taxon>
        <taxon>Entomobryoidea</taxon>
        <taxon>Orchesellidae</taxon>
        <taxon>Orchesellinae</taxon>
        <taxon>Orchesella</taxon>
    </lineage>
</organism>
<dbReference type="EMBL" id="LJIJ01002914">
    <property type="protein sequence ID" value="ODM89096.1"/>
    <property type="molecule type" value="Genomic_DNA"/>
</dbReference>
<evidence type="ECO:0000256" key="2">
    <source>
        <dbReference type="SAM" id="SignalP"/>
    </source>
</evidence>
<feature type="signal peptide" evidence="2">
    <location>
        <begin position="1"/>
        <end position="26"/>
    </location>
</feature>
<keyword evidence="4" id="KW-1185">Reference proteome</keyword>
<evidence type="ECO:0000313" key="4">
    <source>
        <dbReference type="Proteomes" id="UP000094527"/>
    </source>
</evidence>